<gene>
    <name evidence="9" type="ORF">CQA58_05380</name>
</gene>
<keyword evidence="3" id="KW-1003">Cell membrane</keyword>
<dbReference type="PANTHER" id="PTHR30506:SF3">
    <property type="entry name" value="UPF0126 INNER MEMBRANE PROTEIN YADS-RELATED"/>
    <property type="match status" value="1"/>
</dbReference>
<feature type="transmembrane region" description="Helical" evidence="7">
    <location>
        <begin position="148"/>
        <end position="165"/>
    </location>
</feature>
<feature type="domain" description="Glycine transporter" evidence="8">
    <location>
        <begin position="5"/>
        <end position="75"/>
    </location>
</feature>
<keyword evidence="6 7" id="KW-0472">Membrane</keyword>
<dbReference type="AlphaFoldDB" id="A0A3D8J183"/>
<evidence type="ECO:0000256" key="6">
    <source>
        <dbReference type="ARBA" id="ARBA00023136"/>
    </source>
</evidence>
<reference evidence="9 10" key="1">
    <citation type="submission" date="2018-04" db="EMBL/GenBank/DDBJ databases">
        <title>Novel Campyloabacter and Helicobacter Species and Strains.</title>
        <authorList>
            <person name="Mannion A.J."/>
            <person name="Shen Z."/>
            <person name="Fox J.G."/>
        </authorList>
    </citation>
    <scope>NUCLEOTIDE SEQUENCE [LARGE SCALE GENOMIC DNA]</scope>
    <source>
        <strain evidence="9 10">MIT 04-9366</strain>
    </source>
</reference>
<feature type="transmembrane region" description="Helical" evidence="7">
    <location>
        <begin position="115"/>
        <end position="136"/>
    </location>
</feature>
<feature type="transmembrane region" description="Helical" evidence="7">
    <location>
        <begin position="171"/>
        <end position="187"/>
    </location>
</feature>
<dbReference type="Pfam" id="PF03458">
    <property type="entry name" value="Gly_transporter"/>
    <property type="match status" value="2"/>
</dbReference>
<evidence type="ECO:0000256" key="3">
    <source>
        <dbReference type="ARBA" id="ARBA00022475"/>
    </source>
</evidence>
<comment type="subcellular location">
    <subcellularLocation>
        <location evidence="1">Cell membrane</location>
        <topology evidence="1">Multi-pass membrane protein</topology>
    </subcellularLocation>
</comment>
<protein>
    <recommendedName>
        <fullName evidence="8">Glycine transporter domain-containing protein</fullName>
    </recommendedName>
</protein>
<dbReference type="InterPro" id="IPR005115">
    <property type="entry name" value="Gly_transporter"/>
</dbReference>
<dbReference type="PANTHER" id="PTHR30506">
    <property type="entry name" value="INNER MEMBRANE PROTEIN"/>
    <property type="match status" value="1"/>
</dbReference>
<evidence type="ECO:0000256" key="1">
    <source>
        <dbReference type="ARBA" id="ARBA00004651"/>
    </source>
</evidence>
<evidence type="ECO:0000256" key="2">
    <source>
        <dbReference type="ARBA" id="ARBA00008193"/>
    </source>
</evidence>
<evidence type="ECO:0000256" key="7">
    <source>
        <dbReference type="SAM" id="Phobius"/>
    </source>
</evidence>
<dbReference type="Proteomes" id="UP000257045">
    <property type="component" value="Unassembled WGS sequence"/>
</dbReference>
<keyword evidence="10" id="KW-1185">Reference proteome</keyword>
<dbReference type="EMBL" id="NXLV01000008">
    <property type="protein sequence ID" value="RDU70604.1"/>
    <property type="molecule type" value="Genomic_DNA"/>
</dbReference>
<organism evidence="9 10">
    <name type="scientific">Helicobacter brantae</name>
    <dbReference type="NCBI Taxonomy" id="375927"/>
    <lineage>
        <taxon>Bacteria</taxon>
        <taxon>Pseudomonadati</taxon>
        <taxon>Campylobacterota</taxon>
        <taxon>Epsilonproteobacteria</taxon>
        <taxon>Campylobacterales</taxon>
        <taxon>Helicobacteraceae</taxon>
        <taxon>Helicobacter</taxon>
    </lineage>
</organism>
<feature type="transmembrane region" description="Helical" evidence="7">
    <location>
        <begin position="29"/>
        <end position="50"/>
    </location>
</feature>
<dbReference type="OrthoDB" id="9791874at2"/>
<accession>A0A3D8J183</accession>
<comment type="similarity">
    <text evidence="2">Belongs to the UPF0126 family.</text>
</comment>
<name>A0A3D8J183_9HELI</name>
<feature type="transmembrane region" description="Helical" evidence="7">
    <location>
        <begin position="87"/>
        <end position="109"/>
    </location>
</feature>
<keyword evidence="5 7" id="KW-1133">Transmembrane helix</keyword>
<feature type="transmembrane region" description="Helical" evidence="7">
    <location>
        <begin position="62"/>
        <end position="80"/>
    </location>
</feature>
<proteinExistence type="inferred from homology"/>
<feature type="domain" description="Glycine transporter" evidence="8">
    <location>
        <begin position="91"/>
        <end position="164"/>
    </location>
</feature>
<sequence>MLITILFYIGIIAESMSCAVAAGRYKVDLFGVFFISFVAALGGGSIRDVLFNHYPLAWVENPNYVIVVIISAFIATRIIGFIQRLKFFFLTLDALGLAVFSVIGAKIVIGMGYGLTHAIIAAMITGSLGGVLRDLFCNTIPLIFQKELYAVVAMACGAIYWFAYPYLGEDIATMVTILIGFVMRMIAIKYKISLPIVTLEKENS</sequence>
<feature type="transmembrane region" description="Helical" evidence="7">
    <location>
        <begin position="6"/>
        <end position="22"/>
    </location>
</feature>
<evidence type="ECO:0000256" key="5">
    <source>
        <dbReference type="ARBA" id="ARBA00022989"/>
    </source>
</evidence>
<dbReference type="RefSeq" id="WP_115569699.1">
    <property type="nucleotide sequence ID" value="NZ_NXLV01000008.1"/>
</dbReference>
<evidence type="ECO:0000259" key="8">
    <source>
        <dbReference type="Pfam" id="PF03458"/>
    </source>
</evidence>
<comment type="caution">
    <text evidence="9">The sequence shown here is derived from an EMBL/GenBank/DDBJ whole genome shotgun (WGS) entry which is preliminary data.</text>
</comment>
<evidence type="ECO:0000313" key="10">
    <source>
        <dbReference type="Proteomes" id="UP000257045"/>
    </source>
</evidence>
<evidence type="ECO:0000313" key="9">
    <source>
        <dbReference type="EMBL" id="RDU70604.1"/>
    </source>
</evidence>
<dbReference type="GO" id="GO:0005886">
    <property type="term" value="C:plasma membrane"/>
    <property type="evidence" value="ECO:0007669"/>
    <property type="project" value="UniProtKB-SubCell"/>
</dbReference>
<evidence type="ECO:0000256" key="4">
    <source>
        <dbReference type="ARBA" id="ARBA00022692"/>
    </source>
</evidence>
<keyword evidence="4 7" id="KW-0812">Transmembrane</keyword>